<feature type="domain" description="SCP" evidence="1">
    <location>
        <begin position="41"/>
        <end position="157"/>
    </location>
</feature>
<evidence type="ECO:0000259" key="1">
    <source>
        <dbReference type="Pfam" id="PF00188"/>
    </source>
</evidence>
<dbReference type="AlphaFoldDB" id="A0A5N5U7M2"/>
<evidence type="ECO:0000313" key="2">
    <source>
        <dbReference type="EMBL" id="KAB7514646.1"/>
    </source>
</evidence>
<keyword evidence="3" id="KW-1185">Reference proteome</keyword>
<reference evidence="2 3" key="1">
    <citation type="submission" date="2019-10" db="EMBL/GenBank/DDBJ databases">
        <title>Unraveling microbial dark matter from salterns through culturing: the case of the genus Halosegnis.</title>
        <authorList>
            <person name="Duran-Viseras A."/>
            <person name="Andrei A.-S."/>
            <person name="Vera-Gargallo B."/>
            <person name="Ghai R."/>
            <person name="Sanchez-Porro C."/>
            <person name="Ventosa A."/>
        </authorList>
    </citation>
    <scope>NUCLEOTIDE SEQUENCE [LARGE SCALE GENOMIC DNA]</scope>
    <source>
        <strain evidence="2 3">F18-79</strain>
    </source>
</reference>
<proteinExistence type="predicted"/>
<gene>
    <name evidence="2" type="ORF">DM867_05880</name>
</gene>
<dbReference type="InterPro" id="IPR014044">
    <property type="entry name" value="CAP_dom"/>
</dbReference>
<organism evidence="2 3">
    <name type="scientific">Halosegnis rubeus</name>
    <dbReference type="NCBI Taxonomy" id="2212850"/>
    <lineage>
        <taxon>Archaea</taxon>
        <taxon>Methanobacteriati</taxon>
        <taxon>Methanobacteriota</taxon>
        <taxon>Stenosarchaea group</taxon>
        <taxon>Halobacteria</taxon>
        <taxon>Halobacteriales</taxon>
        <taxon>Natronomonadaceae</taxon>
        <taxon>Halosegnis</taxon>
    </lineage>
</organism>
<evidence type="ECO:0000313" key="3">
    <source>
        <dbReference type="Proteomes" id="UP000326865"/>
    </source>
</evidence>
<dbReference type="Pfam" id="PF00188">
    <property type="entry name" value="CAP"/>
    <property type="match status" value="1"/>
</dbReference>
<sequence length="157" mass="16982">MPRLDTVRVERAVERDIAAFQDDPTTVGNEAMSTEGQLPAALSAMAERHSEQMATAGRLAHTIDGSTTADRYAQNSTIANCRVVNNEEQYVVAKETMEGFARVPRSSADPATVGQRLVDRLLSDDQARRTLELENAEHIGVGVAASGEYVYVTVAVC</sequence>
<accession>A0A5N5U7M2</accession>
<dbReference type="Gene3D" id="3.40.33.10">
    <property type="entry name" value="CAP"/>
    <property type="match status" value="1"/>
</dbReference>
<dbReference type="InterPro" id="IPR035940">
    <property type="entry name" value="CAP_sf"/>
</dbReference>
<protein>
    <recommendedName>
        <fullName evidence="1">SCP domain-containing protein</fullName>
    </recommendedName>
</protein>
<dbReference type="Proteomes" id="UP000326865">
    <property type="component" value="Unassembled WGS sequence"/>
</dbReference>
<dbReference type="EMBL" id="QKKZ01000002">
    <property type="protein sequence ID" value="KAB7514646.1"/>
    <property type="molecule type" value="Genomic_DNA"/>
</dbReference>
<comment type="caution">
    <text evidence="2">The sequence shown here is derived from an EMBL/GenBank/DDBJ whole genome shotgun (WGS) entry which is preliminary data.</text>
</comment>
<name>A0A5N5U7M2_9EURY</name>